<accession>A0ABY5S8C1</accession>
<keyword evidence="2" id="KW-1185">Reference proteome</keyword>
<reference evidence="1" key="1">
    <citation type="submission" date="2022-01" db="EMBL/GenBank/DDBJ databases">
        <title>Paenibacillus spongiae sp. nov., isolated from marine sponge.</title>
        <authorList>
            <person name="Li Z."/>
            <person name="Zhang M."/>
        </authorList>
    </citation>
    <scope>NUCLEOTIDE SEQUENCE</scope>
    <source>
        <strain evidence="1">PHS-Z3</strain>
    </source>
</reference>
<evidence type="ECO:0008006" key="3">
    <source>
        <dbReference type="Google" id="ProtNLM"/>
    </source>
</evidence>
<dbReference type="InterPro" id="IPR029045">
    <property type="entry name" value="ClpP/crotonase-like_dom_sf"/>
</dbReference>
<proteinExistence type="predicted"/>
<dbReference type="Proteomes" id="UP001057877">
    <property type="component" value="Chromosome"/>
</dbReference>
<protein>
    <recommendedName>
        <fullName evidence="3">Tail specific protease domain-containing protein</fullName>
    </recommendedName>
</protein>
<sequence length="77" mass="8199">MCATGREHTWGSTGQPVMRKFGDDIGIGIGSIRSYFPSGEPFEGIGIAPDVKAAGTREDHYSKRDAALEKAIELASS</sequence>
<dbReference type="EMBL" id="CP091430">
    <property type="protein sequence ID" value="UVI30167.1"/>
    <property type="molecule type" value="Genomic_DNA"/>
</dbReference>
<dbReference type="RefSeq" id="WP_258386237.1">
    <property type="nucleotide sequence ID" value="NZ_CP091430.1"/>
</dbReference>
<gene>
    <name evidence="1" type="ORF">L1F29_33175</name>
</gene>
<evidence type="ECO:0000313" key="1">
    <source>
        <dbReference type="EMBL" id="UVI30167.1"/>
    </source>
</evidence>
<dbReference type="Gene3D" id="3.90.226.10">
    <property type="entry name" value="2-enoyl-CoA Hydratase, Chain A, domain 1"/>
    <property type="match status" value="1"/>
</dbReference>
<dbReference type="SUPFAM" id="SSF52096">
    <property type="entry name" value="ClpP/crotonase"/>
    <property type="match status" value="1"/>
</dbReference>
<name>A0ABY5S8C1_9BACL</name>
<organism evidence="1 2">
    <name type="scientific">Paenibacillus spongiae</name>
    <dbReference type="NCBI Taxonomy" id="2909671"/>
    <lineage>
        <taxon>Bacteria</taxon>
        <taxon>Bacillati</taxon>
        <taxon>Bacillota</taxon>
        <taxon>Bacilli</taxon>
        <taxon>Bacillales</taxon>
        <taxon>Paenibacillaceae</taxon>
        <taxon>Paenibacillus</taxon>
    </lineage>
</organism>
<evidence type="ECO:0000313" key="2">
    <source>
        <dbReference type="Proteomes" id="UP001057877"/>
    </source>
</evidence>